<keyword evidence="1" id="KW-0812">Transmembrane</keyword>
<dbReference type="InterPro" id="IPR055355">
    <property type="entry name" value="ZP-C"/>
</dbReference>
<sequence>MTLLRNEFKKVRTMSTVFIAKAIILLGSIAVSASQNLTASYMCYQEDGSKFFYLRVSNERHDQWSKVYVDGAEQSPGCHANTSFPENQTVDGGSGIQVEHSSSSFLELRINITSQNNCNLTEESNIIVYARKDQQINTERDYVFFISSSDCTYEEYLSEVSVEVQSIPAFAIKGRAVQHDFQPRMQIVPGNITASDVLNSVEWGNISTPGPLHIGTPVCLLIQGSQMGGFQALRVRSCIVQPSNNDSSLQISMLSDYCGTGRGKPSPEKWSEFSGFIGAAASPGEFSAVSPPFQLFSFRGGNTSVYFMCTVTFCQSATNNRCFHMGVTNGSYSQCSFREPHRRQRRSSRFQANDQSMAVGMTVHITSDASETGDTAAVLEQGNVSSQKKFLDIMISLSFVGTALLIAVVILCCMLVFQKKRQTCARKANLVIGAWKEMYLLHRYWRSDDSIPGRHITWAKNT</sequence>
<reference evidence="4" key="1">
    <citation type="submission" date="2025-08" db="UniProtKB">
        <authorList>
            <consortium name="RefSeq"/>
        </authorList>
    </citation>
    <scope>IDENTIFICATION</scope>
    <source>
        <tissue evidence="4">Gonads</tissue>
    </source>
</reference>
<evidence type="ECO:0000313" key="4">
    <source>
        <dbReference type="RefSeq" id="XP_013392004.1"/>
    </source>
</evidence>
<dbReference type="InterPro" id="IPR042235">
    <property type="entry name" value="ZP-C_dom"/>
</dbReference>
<dbReference type="AlphaFoldDB" id="A0A1S3I3R9"/>
<dbReference type="Gene3D" id="2.60.40.4100">
    <property type="entry name" value="Zona pellucida, ZP-C domain"/>
    <property type="match status" value="1"/>
</dbReference>
<dbReference type="InParanoid" id="A0A1S3I3R9"/>
<protein>
    <submittedName>
        <fullName evidence="4">Uncharacterized protein LOC106160043</fullName>
    </submittedName>
</protein>
<evidence type="ECO:0000259" key="2">
    <source>
        <dbReference type="Pfam" id="PF00100"/>
    </source>
</evidence>
<feature type="transmembrane region" description="Helical" evidence="1">
    <location>
        <begin position="393"/>
        <end position="417"/>
    </location>
</feature>
<dbReference type="Proteomes" id="UP000085678">
    <property type="component" value="Unplaced"/>
</dbReference>
<dbReference type="Pfam" id="PF00100">
    <property type="entry name" value="Zona_pellucida"/>
    <property type="match status" value="1"/>
</dbReference>
<evidence type="ECO:0000313" key="3">
    <source>
        <dbReference type="Proteomes" id="UP000085678"/>
    </source>
</evidence>
<dbReference type="KEGG" id="lak:106160043"/>
<organism evidence="3 4">
    <name type="scientific">Lingula anatina</name>
    <name type="common">Brachiopod</name>
    <name type="synonym">Lingula unguis</name>
    <dbReference type="NCBI Taxonomy" id="7574"/>
    <lineage>
        <taxon>Eukaryota</taxon>
        <taxon>Metazoa</taxon>
        <taxon>Spiralia</taxon>
        <taxon>Lophotrochozoa</taxon>
        <taxon>Brachiopoda</taxon>
        <taxon>Linguliformea</taxon>
        <taxon>Lingulata</taxon>
        <taxon>Lingulida</taxon>
        <taxon>Linguloidea</taxon>
        <taxon>Lingulidae</taxon>
        <taxon>Lingula</taxon>
    </lineage>
</organism>
<proteinExistence type="predicted"/>
<accession>A0A1S3I3R9</accession>
<gene>
    <name evidence="4" type="primary">LOC106160043</name>
</gene>
<evidence type="ECO:0000256" key="1">
    <source>
        <dbReference type="SAM" id="Phobius"/>
    </source>
</evidence>
<keyword evidence="1" id="KW-0472">Membrane</keyword>
<keyword evidence="3" id="KW-1185">Reference proteome</keyword>
<feature type="domain" description="ZP-C" evidence="2">
    <location>
        <begin position="212"/>
        <end position="322"/>
    </location>
</feature>
<keyword evidence="1" id="KW-1133">Transmembrane helix</keyword>
<dbReference type="RefSeq" id="XP_013392004.1">
    <property type="nucleotide sequence ID" value="XM_013536550.2"/>
</dbReference>
<dbReference type="GeneID" id="106160043"/>
<name>A0A1S3I3R9_LINAN</name>